<sequence>MDLKNSEEKVGNSGYIAIMQQVSEVFSAPELNSQIHMYQAILQTATAFMDSKTNRTLPFPEVLPISPQIHGIVQLMMNLPEVLSTVSVSYQTLDFQKLLKLNFTTAAKEICQPNNVLESFFTFPKNVDVDQLKHYFCSINISSLLSEIYMSDLNIGEMIEQSTANSTAIINSVLSAMVKSIGQFLDRLQHSNVTLEQITGNNTLLLDYLKLSYKAPIELTKALLHAVINKPEELLTFFMNLAQSENSLQFFCNHSVTNLLAMFQIPADVDLTSVYNTQCDMNLTALGEEAGNMLGIKTVIVNLQQAITDGQFSTLQFNESELVADYQRLISKLQEIVRDGITFQQPEPNHFTVLTLFKELLVKYSNIEDTSAMMKLYGSMVKILLSVSQSGYSLDKYFRAVQIILDYFTKLLQQLDVHNGIIQLLETWNKPPAINTEELYASYNNFVAELVSLINVTEVDFFGTSLTDLAKERNISWSLVFDTLRGELVSNPEQLINYLVALKNLDTVLKGNKYWARTKAALAGAQMFMDVLSGKIQQWPVINETVKDLLKNASYTSDYIQRMFAVAPDVVNIMLSVKIDWVQFYERKMNSDFKLDWKSYLDSVTQFKDVMKRYFEAVQFSDVPVFFLYDGNFSSWLSQLQQAFSLSSLSQKSTTPALIENIISSMLTGLSKLTEHGDTINLVAAELVDSMKTIVNVINKWLKTKFAGGTIKLLDLLGNSTEIYNIVKSTLEIQPVVIQTLLNAEMSPELYLLLVGNTSSANDIICNSTSFSDLLKLEPNASISFNSLQMALCKINSTILFNQLQDVWDIRTLIATFTRLSQLSHITKPHAPNHVDVGGLIEEWQKLIEQSGKLLQQPINASGLFESFNITRFIHGFDNILQQDMTKIIMRSVKSGLAASLSFLPTHARNQFRAILRTVNEQFQVLTAYDKQLMKTVCNILCWLQNFKWVNTSVSKYGVIELGEELDRTWSLYQSLSEMGYFNASLDPQSLLMILQQPDMYNYIIKELRTTPGAAIWWPKLESSLSVLNTIAAYFSGLLAKDSISRLLSSALTPTSAKFLLLISINPSLFSKVLDQESFIQLVCNSTEFQQMFNMSSFKPYESVQLQIDICEAATSHKLLIQQMFNILDMQHFYTKNYLYFVILQITSTPTEKDNIVSNSWRQIENLVTNIQYLITSGQNDTRSLHDWLADVERMAVQMQQDKNSSLAHYVDVCDTTVWSLELLYPGNIIDNLHWSEIILETTLFSLQSINDVENLVCILPSMNVTQLIRYWNSSRISEIVKMYFDIHSGNNKTKSFSCDRYIATVTEIVSEYENIQSLLPEFWNRVVNCLSKSSKSNATAFTEINRIIDIWKMANQLLTVSPDLKGLFPEGGILLFENFYRAFIEEKPVMVMLEKLWKNSTEVKKSAV</sequence>
<name>A0AAD9JQY9_9ANNE</name>
<dbReference type="EMBL" id="JAODUP010000201">
    <property type="protein sequence ID" value="KAK2156995.1"/>
    <property type="molecule type" value="Genomic_DNA"/>
</dbReference>
<proteinExistence type="predicted"/>
<comment type="caution">
    <text evidence="1">The sequence shown here is derived from an EMBL/GenBank/DDBJ whole genome shotgun (WGS) entry which is preliminary data.</text>
</comment>
<organism evidence="1 2">
    <name type="scientific">Paralvinella palmiformis</name>
    <dbReference type="NCBI Taxonomy" id="53620"/>
    <lineage>
        <taxon>Eukaryota</taxon>
        <taxon>Metazoa</taxon>
        <taxon>Spiralia</taxon>
        <taxon>Lophotrochozoa</taxon>
        <taxon>Annelida</taxon>
        <taxon>Polychaeta</taxon>
        <taxon>Sedentaria</taxon>
        <taxon>Canalipalpata</taxon>
        <taxon>Terebellida</taxon>
        <taxon>Terebelliformia</taxon>
        <taxon>Alvinellidae</taxon>
        <taxon>Paralvinella</taxon>
    </lineage>
</organism>
<accession>A0AAD9JQY9</accession>
<reference evidence="1" key="1">
    <citation type="journal article" date="2023" name="Mol. Biol. Evol.">
        <title>Third-Generation Sequencing Reveals the Adaptive Role of the Epigenome in Three Deep-Sea Polychaetes.</title>
        <authorList>
            <person name="Perez M."/>
            <person name="Aroh O."/>
            <person name="Sun Y."/>
            <person name="Lan Y."/>
            <person name="Juniper S.K."/>
            <person name="Young C.R."/>
            <person name="Angers B."/>
            <person name="Qian P.Y."/>
        </authorList>
    </citation>
    <scope>NUCLEOTIDE SEQUENCE</scope>
    <source>
        <strain evidence="1">P08H-3</strain>
    </source>
</reference>
<gene>
    <name evidence="1" type="ORF">LSH36_201g05055</name>
</gene>
<evidence type="ECO:0000313" key="2">
    <source>
        <dbReference type="Proteomes" id="UP001208570"/>
    </source>
</evidence>
<keyword evidence="2" id="KW-1185">Reference proteome</keyword>
<dbReference type="Proteomes" id="UP001208570">
    <property type="component" value="Unassembled WGS sequence"/>
</dbReference>
<protein>
    <submittedName>
        <fullName evidence="1">Uncharacterized protein</fullName>
    </submittedName>
</protein>
<evidence type="ECO:0000313" key="1">
    <source>
        <dbReference type="EMBL" id="KAK2156995.1"/>
    </source>
</evidence>